<organism evidence="5 6">
    <name type="scientific">Porphyra umbilicalis</name>
    <name type="common">Purple laver</name>
    <name type="synonym">Red alga</name>
    <dbReference type="NCBI Taxonomy" id="2786"/>
    <lineage>
        <taxon>Eukaryota</taxon>
        <taxon>Rhodophyta</taxon>
        <taxon>Bangiophyceae</taxon>
        <taxon>Bangiales</taxon>
        <taxon>Bangiaceae</taxon>
        <taxon>Porphyra</taxon>
    </lineage>
</organism>
<dbReference type="AlphaFoldDB" id="A0A1X6PA51"/>
<evidence type="ECO:0000259" key="4">
    <source>
        <dbReference type="Pfam" id="PF00931"/>
    </source>
</evidence>
<dbReference type="GO" id="GO:0005829">
    <property type="term" value="C:cytosol"/>
    <property type="evidence" value="ECO:0007669"/>
    <property type="project" value="UniProtKB-ARBA"/>
</dbReference>
<reference evidence="5 6" key="1">
    <citation type="submission" date="2017-03" db="EMBL/GenBank/DDBJ databases">
        <title>WGS assembly of Porphyra umbilicalis.</title>
        <authorList>
            <person name="Brawley S.H."/>
            <person name="Blouin N.A."/>
            <person name="Ficko-Blean E."/>
            <person name="Wheeler G.L."/>
            <person name="Lohr M."/>
            <person name="Goodson H.V."/>
            <person name="Jenkins J.W."/>
            <person name="Blaby-Haas C.E."/>
            <person name="Helliwell K.E."/>
            <person name="Chan C."/>
            <person name="Marriage T."/>
            <person name="Bhattacharya D."/>
            <person name="Klein A.S."/>
            <person name="Badis Y."/>
            <person name="Brodie J."/>
            <person name="Cao Y."/>
            <person name="Collen J."/>
            <person name="Dittami S.M."/>
            <person name="Gachon C.M."/>
            <person name="Green B.R."/>
            <person name="Karpowicz S."/>
            <person name="Kim J.W."/>
            <person name="Kudahl U."/>
            <person name="Lin S."/>
            <person name="Michel G."/>
            <person name="Mittag M."/>
            <person name="Olson B.J."/>
            <person name="Pangilinan J."/>
            <person name="Peng Y."/>
            <person name="Qiu H."/>
            <person name="Shu S."/>
            <person name="Singer J.T."/>
            <person name="Smith A.G."/>
            <person name="Sprecher B.N."/>
            <person name="Wagner V."/>
            <person name="Wang W."/>
            <person name="Wang Z.-Y."/>
            <person name="Yan J."/>
            <person name="Yarish C."/>
            <person name="Zoeuner-Riek S."/>
            <person name="Zhuang Y."/>
            <person name="Zou Y."/>
            <person name="Lindquist E.A."/>
            <person name="Grimwood J."/>
            <person name="Barry K."/>
            <person name="Rokhsar D.S."/>
            <person name="Schmutz J."/>
            <person name="Stiller J.W."/>
            <person name="Grossman A.R."/>
            <person name="Prochnik S.E."/>
        </authorList>
    </citation>
    <scope>NUCLEOTIDE SEQUENCE [LARGE SCALE GENOMIC DNA]</scope>
    <source>
        <strain evidence="5">4086291</strain>
    </source>
</reference>
<dbReference type="Gene3D" id="1.10.10.10">
    <property type="entry name" value="Winged helix-like DNA-binding domain superfamily/Winged helix DNA-binding domain"/>
    <property type="match status" value="1"/>
</dbReference>
<evidence type="ECO:0000256" key="1">
    <source>
        <dbReference type="ARBA" id="ARBA00004474"/>
    </source>
</evidence>
<proteinExistence type="predicted"/>
<dbReference type="PRINTS" id="PR00364">
    <property type="entry name" value="DISEASERSIST"/>
</dbReference>
<protein>
    <recommendedName>
        <fullName evidence="4">NB-ARC domain-containing protein</fullName>
    </recommendedName>
</protein>
<keyword evidence="2" id="KW-0053">Apoptosis</keyword>
<keyword evidence="6" id="KW-1185">Reference proteome</keyword>
<feature type="domain" description="NB-ARC" evidence="4">
    <location>
        <begin position="340"/>
        <end position="472"/>
    </location>
</feature>
<feature type="compositionally biased region" description="Basic residues" evidence="3">
    <location>
        <begin position="745"/>
        <end position="755"/>
    </location>
</feature>
<evidence type="ECO:0000313" key="6">
    <source>
        <dbReference type="Proteomes" id="UP000218209"/>
    </source>
</evidence>
<accession>A0A1X6PA51</accession>
<dbReference type="InterPro" id="IPR036388">
    <property type="entry name" value="WH-like_DNA-bd_sf"/>
</dbReference>
<feature type="region of interest" description="Disordered" evidence="3">
    <location>
        <begin position="745"/>
        <end position="884"/>
    </location>
</feature>
<dbReference type="SUPFAM" id="SSF52540">
    <property type="entry name" value="P-loop containing nucleoside triphosphate hydrolases"/>
    <property type="match status" value="1"/>
</dbReference>
<dbReference type="PANTHER" id="PTHR22845:SF5">
    <property type="entry name" value="APOPTOTIC PROTEASE-ACTIVATING FACTOR 1"/>
    <property type="match status" value="1"/>
</dbReference>
<dbReference type="Pfam" id="PF00931">
    <property type="entry name" value="NB-ARC"/>
    <property type="match status" value="1"/>
</dbReference>
<dbReference type="GO" id="GO:0043531">
    <property type="term" value="F:ADP binding"/>
    <property type="evidence" value="ECO:0007669"/>
    <property type="project" value="InterPro"/>
</dbReference>
<comment type="subcellular location">
    <subcellularLocation>
        <location evidence="1">Plastid</location>
    </subcellularLocation>
</comment>
<dbReference type="OrthoDB" id="6333370at2759"/>
<dbReference type="InterPro" id="IPR027417">
    <property type="entry name" value="P-loop_NTPase"/>
</dbReference>
<evidence type="ECO:0000256" key="3">
    <source>
        <dbReference type="SAM" id="MobiDB-lite"/>
    </source>
</evidence>
<name>A0A1X6PA51_PORUM</name>
<evidence type="ECO:0000313" key="5">
    <source>
        <dbReference type="EMBL" id="OSX77744.1"/>
    </source>
</evidence>
<dbReference type="GO" id="GO:0009536">
    <property type="term" value="C:plastid"/>
    <property type="evidence" value="ECO:0007669"/>
    <property type="project" value="UniProtKB-SubCell"/>
</dbReference>
<dbReference type="EMBL" id="KV918829">
    <property type="protein sequence ID" value="OSX77744.1"/>
    <property type="molecule type" value="Genomic_DNA"/>
</dbReference>
<dbReference type="InterPro" id="IPR002182">
    <property type="entry name" value="NB-ARC"/>
</dbReference>
<dbReference type="PANTHER" id="PTHR22845">
    <property type="entry name" value="APOPTOTIC PROTEASE-ACTIVATING FACTOR 1"/>
    <property type="match status" value="1"/>
</dbReference>
<gene>
    <name evidence="5" type="ORF">BU14_0135s0018</name>
</gene>
<feature type="compositionally biased region" description="Polar residues" evidence="3">
    <location>
        <begin position="778"/>
        <end position="800"/>
    </location>
</feature>
<dbReference type="Gene3D" id="3.40.50.300">
    <property type="entry name" value="P-loop containing nucleotide triphosphate hydrolases"/>
    <property type="match status" value="1"/>
</dbReference>
<evidence type="ECO:0000256" key="2">
    <source>
        <dbReference type="ARBA" id="ARBA00022703"/>
    </source>
</evidence>
<dbReference type="Proteomes" id="UP000218209">
    <property type="component" value="Unassembled WGS sequence"/>
</dbReference>
<sequence>MPPLDSGGKDHRYTFYLLRRDVPGSPPSKVRVFYDAELVCTDRKWVVERQGGGGGATVRFCVANKAQADAWAWLLRVRAAPFLKLWKHQTGVTSTSGSEREDAGMASSSRRARRGRRAAVTAIAGFARHTLASSVLEGIVGVTTALAHDAAYNCGVSAAPLAGVCFNTLVFVGQVFSEIRGVPDVVAALSGDMDDLCATMTGLVLPAVQNADYMDELLSRLSLLLADWEELAGALCHLLRSRRRRVEHAISSARKDKLVFVRAKLQRCKEQAHGIVQLVPVVQGRATAEAIQLRQDELAAAALDAASMPLPMLPPNVYIDWGDCASPAVVMYDAVMLDGASIQPAVGAVGMGGVGKTTTCMLVAHRVANEAFGRQRFPDGVHWVQLSQATTEADVNTRLCALATSLSRTSVEAVELDTAVRHLRGALAKKACLIVVDDVWNHRWPVIFMDALAASPSSSQLFSTRASTVGSFTGSLPIAVLVAGYSLSKGVLLAHAEPDGMPLCDRTDDCVQRCIALCGGLALALAVLGSLVRSYGWCCALKRVEAVPAELLSRPAGNRLNRYESLWACLHASQSSLDATHGAEKHFLALCVVATKESVPRSALAALWREDEPTAERIAVQLRDIALVTLSGTGKTLRLELHDLVVWYLADYRTMTRDERIAMHAAMVDEYCRLNNVSIVKQEPLGDRVVAVRKLWKLRKDGWIEDALPRLLLRGGHLAELRALMREARFTTWYLQDVDQSSMARRSKLARRRRSQATSNALSACSTPLPRRRRHVHSNPSRDSLSARQATHNVHPTMSGGSAEVEECRTRGAGGPEAARESTLSRTSLPKKNDVDPASHHGGHLGPLGRPCLPPDAVIRGDARDGASHCAGPIRRAASPAQSP</sequence>